<feature type="transmembrane region" description="Helical" evidence="1">
    <location>
        <begin position="20"/>
        <end position="41"/>
    </location>
</feature>
<keyword evidence="3" id="KW-1185">Reference proteome</keyword>
<name>A0A6I2MMT5_9FLAO</name>
<sequence length="121" mass="13917">MTSIHELLITTTKAQLNVSGIFFFAWVIPYGIALLVLSVIYYKFLKRLPRTTVRLFVLSAFVYITGALLIEMPEGWVAENYGFYDPLFLILYTCEEFLEMLGLSIFIYALTSYKSFSLKIA</sequence>
<comment type="caution">
    <text evidence="2">The sequence shown here is derived from an EMBL/GenBank/DDBJ whole genome shotgun (WGS) entry which is preliminary data.</text>
</comment>
<proteinExistence type="predicted"/>
<feature type="transmembrane region" description="Helical" evidence="1">
    <location>
        <begin position="53"/>
        <end position="70"/>
    </location>
</feature>
<accession>A0A6I2MMT5</accession>
<evidence type="ECO:0000313" key="2">
    <source>
        <dbReference type="EMBL" id="MRX63775.1"/>
    </source>
</evidence>
<keyword evidence="1" id="KW-1133">Transmembrane helix</keyword>
<evidence type="ECO:0000256" key="1">
    <source>
        <dbReference type="SAM" id="Phobius"/>
    </source>
</evidence>
<dbReference type="OrthoDB" id="850482at2"/>
<keyword evidence="1" id="KW-0472">Membrane</keyword>
<evidence type="ECO:0000313" key="3">
    <source>
        <dbReference type="Proteomes" id="UP000443153"/>
    </source>
</evidence>
<reference evidence="2 3" key="1">
    <citation type="submission" date="2019-11" db="EMBL/GenBank/DDBJ databases">
        <title>Maribacter lutea sp. nov., a marine bacterium isolated from intertidal sand.</title>
        <authorList>
            <person name="Liu A."/>
        </authorList>
    </citation>
    <scope>NUCLEOTIDE SEQUENCE [LARGE SCALE GENOMIC DNA]</scope>
    <source>
        <strain evidence="2 3">RZ05</strain>
    </source>
</reference>
<keyword evidence="1" id="KW-0812">Transmembrane</keyword>
<feature type="transmembrane region" description="Helical" evidence="1">
    <location>
        <begin position="90"/>
        <end position="110"/>
    </location>
</feature>
<gene>
    <name evidence="2" type="ORF">GJ691_06305</name>
</gene>
<dbReference type="EMBL" id="WKJH01000003">
    <property type="protein sequence ID" value="MRX63775.1"/>
    <property type="molecule type" value="Genomic_DNA"/>
</dbReference>
<dbReference type="Proteomes" id="UP000443153">
    <property type="component" value="Unassembled WGS sequence"/>
</dbReference>
<dbReference type="RefSeq" id="WP_154364949.1">
    <property type="nucleotide sequence ID" value="NZ_CANMYZ010000007.1"/>
</dbReference>
<organism evidence="2 3">
    <name type="scientific">Maribacter luteus</name>
    <dbReference type="NCBI Taxonomy" id="2594478"/>
    <lineage>
        <taxon>Bacteria</taxon>
        <taxon>Pseudomonadati</taxon>
        <taxon>Bacteroidota</taxon>
        <taxon>Flavobacteriia</taxon>
        <taxon>Flavobacteriales</taxon>
        <taxon>Flavobacteriaceae</taxon>
        <taxon>Maribacter</taxon>
    </lineage>
</organism>
<protein>
    <submittedName>
        <fullName evidence="2">Uncharacterized protein</fullName>
    </submittedName>
</protein>
<dbReference type="AlphaFoldDB" id="A0A6I2MMT5"/>